<evidence type="ECO:0000256" key="4">
    <source>
        <dbReference type="ARBA" id="ARBA00012574"/>
    </source>
</evidence>
<dbReference type="SMART" id="SM01011">
    <property type="entry name" value="AMP_N"/>
    <property type="match status" value="1"/>
</dbReference>
<evidence type="ECO:0000256" key="8">
    <source>
        <dbReference type="ARBA" id="ARBA00023049"/>
    </source>
</evidence>
<keyword evidence="5" id="KW-0645">Protease</keyword>
<dbReference type="PANTHER" id="PTHR43226:SF4">
    <property type="entry name" value="XAA-PRO AMINOPEPTIDASE 3"/>
    <property type="match status" value="1"/>
</dbReference>
<keyword evidence="9" id="KW-0464">Manganese</keyword>
<dbReference type="SUPFAM" id="SSF55920">
    <property type="entry name" value="Creatinase/aminopeptidase"/>
    <property type="match status" value="1"/>
</dbReference>
<evidence type="ECO:0000256" key="2">
    <source>
        <dbReference type="ARBA" id="ARBA00001936"/>
    </source>
</evidence>
<evidence type="ECO:0000313" key="12">
    <source>
        <dbReference type="Proteomes" id="UP001500359"/>
    </source>
</evidence>
<evidence type="ECO:0000256" key="7">
    <source>
        <dbReference type="ARBA" id="ARBA00022801"/>
    </source>
</evidence>
<dbReference type="PANTHER" id="PTHR43226">
    <property type="entry name" value="XAA-PRO AMINOPEPTIDASE 3"/>
    <property type="match status" value="1"/>
</dbReference>
<comment type="cofactor">
    <cofactor evidence="2">
        <name>Mn(2+)</name>
        <dbReference type="ChEBI" id="CHEBI:29035"/>
    </cofactor>
</comment>
<dbReference type="Gene3D" id="3.40.350.10">
    <property type="entry name" value="Creatinase/prolidase N-terminal domain"/>
    <property type="match status" value="1"/>
</dbReference>
<dbReference type="InterPro" id="IPR000994">
    <property type="entry name" value="Pept_M24"/>
</dbReference>
<evidence type="ECO:0000256" key="1">
    <source>
        <dbReference type="ARBA" id="ARBA00001424"/>
    </source>
</evidence>
<comment type="caution">
    <text evidence="11">The sequence shown here is derived from an EMBL/GenBank/DDBJ whole genome shotgun (WGS) entry which is preliminary data.</text>
</comment>
<dbReference type="NCBIfam" id="NF008131">
    <property type="entry name" value="PRK10879.1"/>
    <property type="match status" value="1"/>
</dbReference>
<dbReference type="InterPro" id="IPR007865">
    <property type="entry name" value="Aminopep_P_N"/>
</dbReference>
<dbReference type="RefSeq" id="WP_343861609.1">
    <property type="nucleotide sequence ID" value="NZ_BAAAFD010000010.1"/>
</dbReference>
<dbReference type="EC" id="3.4.11.9" evidence="4"/>
<comment type="catalytic activity">
    <reaction evidence="1">
        <text>Release of any N-terminal amino acid, including proline, that is linked to proline, even from a dipeptide or tripeptide.</text>
        <dbReference type="EC" id="3.4.11.9"/>
    </reaction>
</comment>
<feature type="domain" description="Aminopeptidase P N-terminal" evidence="10">
    <location>
        <begin position="4"/>
        <end position="140"/>
    </location>
</feature>
<sequence>MFSQFLKQCQVRRQTLTEHLLPNSICIISAAQLVTRSNDTEYPFRQNSDFHYLTGFPEPEAVLILSNSTQFDKAYAALFCQPKDALAEIWQGRRIGPDVAMQQFGFDQCHVIDDLDVGLVSYLDGHDNLYFARGENADIDHHIDEALNVLRNAPKQSKIAPACQIDVREILHEMRLFKSTDELDLIRAAASISCEAHKAAMTYSKAGRNEYHLAAQIHHSFAMQSARNSAYETIVGSGTNACILHYTENNSELVDGDLVLIDAGAEYHGYAADITRTFPVNGRFSDAQAQLYELVLASQTQALAHFKPGGNFAAANATAIEVLTAGLIRLGLLSGDVQTNIDEQQHRQFFMHGLGHWLGLDVHDVGKYKMNGQDRPFEPGMVMTIEPGLYISSEADVDPKWRGIGIRIEDNILITEQGHEVLTQGVPKTIAQIESLMAG</sequence>
<reference evidence="12" key="1">
    <citation type="journal article" date="2019" name="Int. J. Syst. Evol. Microbiol.">
        <title>The Global Catalogue of Microorganisms (GCM) 10K type strain sequencing project: providing services to taxonomists for standard genome sequencing and annotation.</title>
        <authorList>
            <consortium name="The Broad Institute Genomics Platform"/>
            <consortium name="The Broad Institute Genome Sequencing Center for Infectious Disease"/>
            <person name="Wu L."/>
            <person name="Ma J."/>
        </authorList>
    </citation>
    <scope>NUCLEOTIDE SEQUENCE [LARGE SCALE GENOMIC DNA]</scope>
    <source>
        <strain evidence="12">JCM 15896</strain>
    </source>
</reference>
<dbReference type="Pfam" id="PF05195">
    <property type="entry name" value="AMP_N"/>
    <property type="match status" value="1"/>
</dbReference>
<accession>A0ABP3X217</accession>
<dbReference type="Proteomes" id="UP001500359">
    <property type="component" value="Unassembled WGS sequence"/>
</dbReference>
<keyword evidence="7" id="KW-0378">Hydrolase</keyword>
<name>A0ABP3X217_9ALTE</name>
<dbReference type="InterPro" id="IPR029149">
    <property type="entry name" value="Creatin/AminoP/Spt16_N"/>
</dbReference>
<dbReference type="Gene3D" id="3.90.230.10">
    <property type="entry name" value="Creatinase/methionine aminopeptidase superfamily"/>
    <property type="match status" value="1"/>
</dbReference>
<dbReference type="InterPro" id="IPR001714">
    <property type="entry name" value="Pept_M24_MAP"/>
</dbReference>
<keyword evidence="6" id="KW-0479">Metal-binding</keyword>
<evidence type="ECO:0000256" key="6">
    <source>
        <dbReference type="ARBA" id="ARBA00022723"/>
    </source>
</evidence>
<dbReference type="InterPro" id="IPR052433">
    <property type="entry name" value="X-Pro_dipept-like"/>
</dbReference>
<evidence type="ECO:0000259" key="10">
    <source>
        <dbReference type="SMART" id="SM01011"/>
    </source>
</evidence>
<organism evidence="11 12">
    <name type="scientific">Aliiglaciecola litoralis</name>
    <dbReference type="NCBI Taxonomy" id="582857"/>
    <lineage>
        <taxon>Bacteria</taxon>
        <taxon>Pseudomonadati</taxon>
        <taxon>Pseudomonadota</taxon>
        <taxon>Gammaproteobacteria</taxon>
        <taxon>Alteromonadales</taxon>
        <taxon>Alteromonadaceae</taxon>
        <taxon>Aliiglaciecola</taxon>
    </lineage>
</organism>
<dbReference type="PROSITE" id="PS00491">
    <property type="entry name" value="PROLINE_PEPTIDASE"/>
    <property type="match status" value="1"/>
</dbReference>
<dbReference type="InterPro" id="IPR001131">
    <property type="entry name" value="Peptidase_M24B_aminopep-P_CS"/>
</dbReference>
<evidence type="ECO:0000256" key="9">
    <source>
        <dbReference type="ARBA" id="ARBA00023211"/>
    </source>
</evidence>
<keyword evidence="12" id="KW-1185">Reference proteome</keyword>
<dbReference type="PRINTS" id="PR00599">
    <property type="entry name" value="MAPEPTIDASE"/>
</dbReference>
<dbReference type="EMBL" id="BAAAFD010000010">
    <property type="protein sequence ID" value="GAA0859058.1"/>
    <property type="molecule type" value="Genomic_DNA"/>
</dbReference>
<dbReference type="Pfam" id="PF00557">
    <property type="entry name" value="Peptidase_M24"/>
    <property type="match status" value="1"/>
</dbReference>
<comment type="similarity">
    <text evidence="3">Belongs to the peptidase M24B family.</text>
</comment>
<keyword evidence="11" id="KW-0031">Aminopeptidase</keyword>
<dbReference type="GO" id="GO:0004177">
    <property type="term" value="F:aminopeptidase activity"/>
    <property type="evidence" value="ECO:0007669"/>
    <property type="project" value="UniProtKB-KW"/>
</dbReference>
<dbReference type="InterPro" id="IPR036005">
    <property type="entry name" value="Creatinase/aminopeptidase-like"/>
</dbReference>
<protein>
    <recommendedName>
        <fullName evidence="4">Xaa-Pro aminopeptidase</fullName>
        <ecNumber evidence="4">3.4.11.9</ecNumber>
    </recommendedName>
</protein>
<evidence type="ECO:0000256" key="5">
    <source>
        <dbReference type="ARBA" id="ARBA00022670"/>
    </source>
</evidence>
<evidence type="ECO:0000313" key="11">
    <source>
        <dbReference type="EMBL" id="GAA0859058.1"/>
    </source>
</evidence>
<evidence type="ECO:0000256" key="3">
    <source>
        <dbReference type="ARBA" id="ARBA00008766"/>
    </source>
</evidence>
<keyword evidence="8" id="KW-0482">Metalloprotease</keyword>
<gene>
    <name evidence="11" type="primary">pepP</name>
    <name evidence="11" type="ORF">GCM10009114_31070</name>
</gene>
<dbReference type="CDD" id="cd01087">
    <property type="entry name" value="Prolidase"/>
    <property type="match status" value="1"/>
</dbReference>
<dbReference type="SUPFAM" id="SSF53092">
    <property type="entry name" value="Creatinase/prolidase N-terminal domain"/>
    <property type="match status" value="1"/>
</dbReference>
<proteinExistence type="inferred from homology"/>